<comment type="caution">
    <text evidence="2">The sequence shown here is derived from an EMBL/GenBank/DDBJ whole genome shotgun (WGS) entry which is preliminary data.</text>
</comment>
<proteinExistence type="predicted"/>
<dbReference type="InterPro" id="IPR027417">
    <property type="entry name" value="P-loop_NTPase"/>
</dbReference>
<evidence type="ECO:0000313" key="2">
    <source>
        <dbReference type="EMBL" id="VZO39421.1"/>
    </source>
</evidence>
<dbReference type="CDD" id="cd00267">
    <property type="entry name" value="ABC_ATPase"/>
    <property type="match status" value="1"/>
</dbReference>
<dbReference type="SUPFAM" id="SSF52540">
    <property type="entry name" value="P-loop containing nucleoside triphosphate hydrolases"/>
    <property type="match status" value="1"/>
</dbReference>
<dbReference type="SMART" id="SM00382">
    <property type="entry name" value="AAA"/>
    <property type="match status" value="1"/>
</dbReference>
<gene>
    <name evidence="2" type="ORF">HALOF300_04109</name>
</gene>
<dbReference type="AlphaFoldDB" id="A0A7M4DPM7"/>
<evidence type="ECO:0000259" key="1">
    <source>
        <dbReference type="SMART" id="SM00382"/>
    </source>
</evidence>
<reference evidence="2 3" key="1">
    <citation type="submission" date="2019-11" db="EMBL/GenBank/DDBJ databases">
        <authorList>
            <person name="Criscuolo A."/>
        </authorList>
    </citation>
    <scope>NUCLEOTIDE SEQUENCE [LARGE SCALE GENOMIC DNA]</scope>
    <source>
        <strain evidence="2">CIP111667</strain>
    </source>
</reference>
<feature type="domain" description="AAA+ ATPase" evidence="1">
    <location>
        <begin position="24"/>
        <end position="314"/>
    </location>
</feature>
<dbReference type="PANTHER" id="PTHR43581">
    <property type="entry name" value="ATP/GTP PHOSPHATASE"/>
    <property type="match status" value="1"/>
</dbReference>
<organism evidence="2 3">
    <name type="scientific">Occultella aeris</name>
    <dbReference type="NCBI Taxonomy" id="2761496"/>
    <lineage>
        <taxon>Bacteria</taxon>
        <taxon>Bacillati</taxon>
        <taxon>Actinomycetota</taxon>
        <taxon>Actinomycetes</taxon>
        <taxon>Micrococcales</taxon>
        <taxon>Ruaniaceae</taxon>
        <taxon>Occultella</taxon>
    </lineage>
</organism>
<dbReference type="Gene3D" id="3.40.50.300">
    <property type="entry name" value="P-loop containing nucleotide triphosphate hydrolases"/>
    <property type="match status" value="2"/>
</dbReference>
<dbReference type="RefSeq" id="WP_156742739.1">
    <property type="nucleotide sequence ID" value="NZ_CACRYJ010000059.1"/>
</dbReference>
<dbReference type="PANTHER" id="PTHR43581:SF4">
    <property type="entry name" value="ATP_GTP PHOSPHATASE"/>
    <property type="match status" value="1"/>
</dbReference>
<dbReference type="Proteomes" id="UP000419743">
    <property type="component" value="Unassembled WGS sequence"/>
</dbReference>
<dbReference type="InterPro" id="IPR003593">
    <property type="entry name" value="AAA+_ATPase"/>
</dbReference>
<dbReference type="InterPro" id="IPR051396">
    <property type="entry name" value="Bact_Antivir_Def_Nuclease"/>
</dbReference>
<evidence type="ECO:0000313" key="3">
    <source>
        <dbReference type="Proteomes" id="UP000419743"/>
    </source>
</evidence>
<protein>
    <submittedName>
        <fullName evidence="2">Vitamin B12-transporter ATPase</fullName>
    </submittedName>
</protein>
<keyword evidence="3" id="KW-1185">Reference proteome</keyword>
<sequence length="585" mass="63846">MANKVLDLEINSLTFRSGLEIAIEEGVTVIVGPNNSGKSTLLRDMVNLLSADPNQPPIPGVVVERVNLTWSGDVQDQLEKLKESLRYYPAGTSEALSGYYESVFKFPNDNVIHESVVNSILKSSTTLGQLAEVYLLHFAAESRTGMVGPDASFDAINGMPSTPLQTMWVNRELEIELSRAVEESFGQGITVNRYAGMNIPLHYGKTSARETAPPLGEEYKEELRGLPLVNEQGDGLRSFIGLVLNILAGSHRLVLLDEPEAFLHPPQARNLGRLLVRLCQTGSRIIVATHSDDIVQGIASSAHESAPVAIHRITRSSSQNHVSSIPTDAVRDLYADPFMRYSSVLDGLFYHGVAVCESFGDCTYYRAVLDSLARTSPHVDIHFTQTGGKQRIASAVRSLRSAAVPVASVVDIDMLSNRTELKQLIDAHGGDIAGFDSRLRSVQAAVVSKGETVPRERLRSRVGPLLELAPKDLSPEEIANVRQVLQARSGWKQMKISGVALLNGDARAAIESIIDDLGALGIFIVPLGELESFHPAIGSRDKMAWLKQVMDERLHENEGVHSSFVEQIREYIAAKQLTPPSSPIP</sequence>
<dbReference type="Pfam" id="PF13304">
    <property type="entry name" value="AAA_21"/>
    <property type="match status" value="1"/>
</dbReference>
<dbReference type="EMBL" id="CACRYJ010000059">
    <property type="protein sequence ID" value="VZO39421.1"/>
    <property type="molecule type" value="Genomic_DNA"/>
</dbReference>
<accession>A0A7M4DPM7</accession>
<name>A0A7M4DPM7_9MICO</name>
<dbReference type="InterPro" id="IPR003959">
    <property type="entry name" value="ATPase_AAA_core"/>
</dbReference>
<dbReference type="GO" id="GO:0016887">
    <property type="term" value="F:ATP hydrolysis activity"/>
    <property type="evidence" value="ECO:0007669"/>
    <property type="project" value="InterPro"/>
</dbReference>
<dbReference type="GO" id="GO:0005524">
    <property type="term" value="F:ATP binding"/>
    <property type="evidence" value="ECO:0007669"/>
    <property type="project" value="InterPro"/>
</dbReference>